<protein>
    <submittedName>
        <fullName evidence="1">Uncharacterized protein</fullName>
    </submittedName>
</protein>
<dbReference type="SUPFAM" id="SSF55008">
    <property type="entry name" value="HMA, heavy metal-associated domain"/>
    <property type="match status" value="1"/>
</dbReference>
<sequence>MEKAKISFSKKRGEVLFDPEKVSEKNIVNKVNEVGFRARVVEE</sequence>
<accession>A0A0F9B9D9</accession>
<dbReference type="InterPro" id="IPR036163">
    <property type="entry name" value="HMA_dom_sf"/>
</dbReference>
<dbReference type="AlphaFoldDB" id="A0A0F9B9D9"/>
<reference evidence="1" key="1">
    <citation type="journal article" date="2015" name="Nature">
        <title>Complex archaea that bridge the gap between prokaryotes and eukaryotes.</title>
        <authorList>
            <person name="Spang A."/>
            <person name="Saw J.H."/>
            <person name="Jorgensen S.L."/>
            <person name="Zaremba-Niedzwiedzka K."/>
            <person name="Martijn J."/>
            <person name="Lind A.E."/>
            <person name="van Eijk R."/>
            <person name="Schleper C."/>
            <person name="Guy L."/>
            <person name="Ettema T.J."/>
        </authorList>
    </citation>
    <scope>NUCLEOTIDE SEQUENCE</scope>
</reference>
<dbReference type="Gene3D" id="3.30.70.100">
    <property type="match status" value="1"/>
</dbReference>
<comment type="caution">
    <text evidence="1">The sequence shown here is derived from an EMBL/GenBank/DDBJ whole genome shotgun (WGS) entry which is preliminary data.</text>
</comment>
<gene>
    <name evidence="1" type="ORF">LCGC14_2817220</name>
</gene>
<evidence type="ECO:0000313" key="1">
    <source>
        <dbReference type="EMBL" id="KKK81066.1"/>
    </source>
</evidence>
<dbReference type="GO" id="GO:0046872">
    <property type="term" value="F:metal ion binding"/>
    <property type="evidence" value="ECO:0007669"/>
    <property type="project" value="InterPro"/>
</dbReference>
<dbReference type="EMBL" id="LAZR01053291">
    <property type="protein sequence ID" value="KKK81066.1"/>
    <property type="molecule type" value="Genomic_DNA"/>
</dbReference>
<proteinExistence type="predicted"/>
<name>A0A0F9B9D9_9ZZZZ</name>
<organism evidence="1">
    <name type="scientific">marine sediment metagenome</name>
    <dbReference type="NCBI Taxonomy" id="412755"/>
    <lineage>
        <taxon>unclassified sequences</taxon>
        <taxon>metagenomes</taxon>
        <taxon>ecological metagenomes</taxon>
    </lineage>
</organism>